<dbReference type="InterPro" id="IPR050782">
    <property type="entry name" value="PP1_regulatory_subunit_3"/>
</dbReference>
<dbReference type="GO" id="GO:0000164">
    <property type="term" value="C:protein phosphatase type 1 complex"/>
    <property type="evidence" value="ECO:0007669"/>
    <property type="project" value="TreeGrafter"/>
</dbReference>
<dbReference type="GO" id="GO:0008157">
    <property type="term" value="F:protein phosphatase 1 binding"/>
    <property type="evidence" value="ECO:0007669"/>
    <property type="project" value="TreeGrafter"/>
</dbReference>
<evidence type="ECO:0000259" key="2">
    <source>
        <dbReference type="PROSITE" id="PS51159"/>
    </source>
</evidence>
<proteinExistence type="predicted"/>
<dbReference type="EMBL" id="WIGO01000392">
    <property type="protein sequence ID" value="KAF6813970.1"/>
    <property type="molecule type" value="Genomic_DNA"/>
</dbReference>
<evidence type="ECO:0000313" key="3">
    <source>
        <dbReference type="EMBL" id="KAF6813970.1"/>
    </source>
</evidence>
<dbReference type="Gene3D" id="2.60.40.2440">
    <property type="entry name" value="Carbohydrate binding type-21 domain"/>
    <property type="match status" value="1"/>
</dbReference>
<dbReference type="PANTHER" id="PTHR12307">
    <property type="entry name" value="PROTEIN PHOSPHATASE 1 REGULATORY SUBUNIT"/>
    <property type="match status" value="1"/>
</dbReference>
<dbReference type="Pfam" id="PF03370">
    <property type="entry name" value="CBM_21"/>
    <property type="match status" value="1"/>
</dbReference>
<reference evidence="3" key="1">
    <citation type="journal article" date="2020" name="Phytopathology">
        <title>Genome Sequence Resources of Colletotrichum truncatum, C. plurivorum, C. musicola, and C. sojae: Four Species Pathogenic to Soybean (Glycine max).</title>
        <authorList>
            <person name="Rogerio F."/>
            <person name="Boufleur T.R."/>
            <person name="Ciampi-Guillardi M."/>
            <person name="Sukno S.A."/>
            <person name="Thon M.R."/>
            <person name="Massola Junior N.S."/>
            <person name="Baroncelli R."/>
        </authorList>
    </citation>
    <scope>NUCLEOTIDE SEQUENCE</scope>
    <source>
        <strain evidence="3">LFN00145</strain>
    </source>
</reference>
<protein>
    <submittedName>
        <fullName evidence="3">Protein phosphatase regulator</fullName>
    </submittedName>
</protein>
<dbReference type="PROSITE" id="PS51159">
    <property type="entry name" value="CBM21"/>
    <property type="match status" value="1"/>
</dbReference>
<feature type="region of interest" description="Disordered" evidence="1">
    <location>
        <begin position="1"/>
        <end position="47"/>
    </location>
</feature>
<organism evidence="3 4">
    <name type="scientific">Colletotrichum plurivorum</name>
    <dbReference type="NCBI Taxonomy" id="2175906"/>
    <lineage>
        <taxon>Eukaryota</taxon>
        <taxon>Fungi</taxon>
        <taxon>Dikarya</taxon>
        <taxon>Ascomycota</taxon>
        <taxon>Pezizomycotina</taxon>
        <taxon>Sordariomycetes</taxon>
        <taxon>Hypocreomycetidae</taxon>
        <taxon>Glomerellales</taxon>
        <taxon>Glomerellaceae</taxon>
        <taxon>Colletotrichum</taxon>
        <taxon>Colletotrichum orchidearum species complex</taxon>
    </lineage>
</organism>
<dbReference type="AlphaFoldDB" id="A0A8H6JJ54"/>
<feature type="region of interest" description="Disordered" evidence="1">
    <location>
        <begin position="62"/>
        <end position="81"/>
    </location>
</feature>
<dbReference type="GO" id="GO:0005979">
    <property type="term" value="P:regulation of glycogen biosynthetic process"/>
    <property type="evidence" value="ECO:0007669"/>
    <property type="project" value="TreeGrafter"/>
</dbReference>
<dbReference type="PANTHER" id="PTHR12307:SF36">
    <property type="entry name" value="GLYCOGEN-BINDING SUBUNIT 76A"/>
    <property type="match status" value="1"/>
</dbReference>
<evidence type="ECO:0000256" key="1">
    <source>
        <dbReference type="SAM" id="MobiDB-lite"/>
    </source>
</evidence>
<name>A0A8H6JJ54_9PEZI</name>
<sequence length="277" mass="30759">MPLVEILSPKPPLLRKRSGELVRPVLQPSSRRRPATAPATPSAKAVHFDDSRMEQVLCFRAHDSPESLSPTNPDRDDDDSDIQNASACCCYELDPTLSDLPRSSPARLRQMVRLDAVFLSDDGRSLAGFVEVANLAYEKAVVCRFSFDGWETVSEVAADYSAPVYPGPGRPGSYDGFVFSIDLGGLVSVASRTMELCVRYMVDGKQFWDNNDFANFRIRLERRCPEARGQDMDVVPFECQLRGRSGYRMSPWSSLGLEPIEFSQSDARSTASNGTCR</sequence>
<keyword evidence="4" id="KW-1185">Reference proteome</keyword>
<comment type="caution">
    <text evidence="3">The sequence shown here is derived from an EMBL/GenBank/DDBJ whole genome shotgun (WGS) entry which is preliminary data.</text>
</comment>
<evidence type="ECO:0000313" key="4">
    <source>
        <dbReference type="Proteomes" id="UP000654918"/>
    </source>
</evidence>
<accession>A0A8H6JJ54</accession>
<feature type="domain" description="CBM21" evidence="2">
    <location>
        <begin position="104"/>
        <end position="219"/>
    </location>
</feature>
<dbReference type="Proteomes" id="UP000654918">
    <property type="component" value="Unassembled WGS sequence"/>
</dbReference>
<dbReference type="InterPro" id="IPR038175">
    <property type="entry name" value="CBM21_dom_sf"/>
</dbReference>
<dbReference type="InterPro" id="IPR005036">
    <property type="entry name" value="CBM21_dom"/>
</dbReference>
<dbReference type="GO" id="GO:2001069">
    <property type="term" value="F:glycogen binding"/>
    <property type="evidence" value="ECO:0007669"/>
    <property type="project" value="TreeGrafter"/>
</dbReference>
<gene>
    <name evidence="3" type="ORF">CPLU01_14523</name>
</gene>